<dbReference type="RefSeq" id="WP_200248876.1">
    <property type="nucleotide sequence ID" value="NZ_NRRY01000055.1"/>
</dbReference>
<name>A0A9X0WCE4_9GAMM</name>
<evidence type="ECO:0000313" key="2">
    <source>
        <dbReference type="Proteomes" id="UP001138768"/>
    </source>
</evidence>
<organism evidence="1 2">
    <name type="scientific">Lamprobacter modestohalophilus</name>
    <dbReference type="NCBI Taxonomy" id="1064514"/>
    <lineage>
        <taxon>Bacteria</taxon>
        <taxon>Pseudomonadati</taxon>
        <taxon>Pseudomonadota</taxon>
        <taxon>Gammaproteobacteria</taxon>
        <taxon>Chromatiales</taxon>
        <taxon>Chromatiaceae</taxon>
        <taxon>Lamprobacter</taxon>
    </lineage>
</organism>
<reference evidence="1 2" key="1">
    <citation type="journal article" date="2020" name="Microorganisms">
        <title>Osmotic Adaptation and Compatible Solute Biosynthesis of Phototrophic Bacteria as Revealed from Genome Analyses.</title>
        <authorList>
            <person name="Imhoff J.F."/>
            <person name="Rahn T."/>
            <person name="Kunzel S."/>
            <person name="Keller A."/>
            <person name="Neulinger S.C."/>
        </authorList>
    </citation>
    <scope>NUCLEOTIDE SEQUENCE [LARGE SCALE GENOMIC DNA]</scope>
    <source>
        <strain evidence="1 2">DSM 25653</strain>
    </source>
</reference>
<protein>
    <submittedName>
        <fullName evidence="1">Uncharacterized protein</fullName>
    </submittedName>
</protein>
<evidence type="ECO:0000313" key="1">
    <source>
        <dbReference type="EMBL" id="MBK1620995.1"/>
    </source>
</evidence>
<dbReference type="Proteomes" id="UP001138768">
    <property type="component" value="Unassembled WGS sequence"/>
</dbReference>
<proteinExistence type="predicted"/>
<dbReference type="AlphaFoldDB" id="A0A9X0WCE4"/>
<keyword evidence="2" id="KW-1185">Reference proteome</keyword>
<comment type="caution">
    <text evidence="1">The sequence shown here is derived from an EMBL/GenBank/DDBJ whole genome shotgun (WGS) entry which is preliminary data.</text>
</comment>
<gene>
    <name evidence="1" type="ORF">CKO42_21730</name>
</gene>
<sequence length="175" mass="19869">MRERYVVDTNVLIAASAADPLTQKDWDATPKEVVYQRQVHEWLTSFEASSASWVLDGQGQIEAEYRRRLSHPDYALLVLQYKWDTQAVHYVAVEYDSDGHGRLTEPLQSLVHDRADRKMVAAALAACQAHEPCAIAFAGDTDWHDWEDGLQEAGLCLEPIIPEWSGPKHRAKSRR</sequence>
<accession>A0A9X0WCE4</accession>
<dbReference type="EMBL" id="NRRY01000055">
    <property type="protein sequence ID" value="MBK1620995.1"/>
    <property type="molecule type" value="Genomic_DNA"/>
</dbReference>